<dbReference type="GO" id="GO:0030798">
    <property type="term" value="F:trans-aconitate 2-methyltransferase activity"/>
    <property type="evidence" value="ECO:0007669"/>
    <property type="project" value="UniProtKB-EC"/>
</dbReference>
<accession>A0A517Y237</accession>
<dbReference type="InterPro" id="IPR041698">
    <property type="entry name" value="Methyltransf_25"/>
</dbReference>
<dbReference type="Proteomes" id="UP000319576">
    <property type="component" value="Chromosome"/>
</dbReference>
<evidence type="ECO:0000256" key="1">
    <source>
        <dbReference type="ARBA" id="ARBA00022603"/>
    </source>
</evidence>
<feature type="domain" description="Methyltransferase" evidence="3">
    <location>
        <begin position="35"/>
        <end position="124"/>
    </location>
</feature>
<name>A0A517Y237_9BACT</name>
<keyword evidence="5" id="KW-1185">Reference proteome</keyword>
<dbReference type="EC" id="2.1.1.144" evidence="4"/>
<dbReference type="OrthoDB" id="9774345at2"/>
<organism evidence="4 5">
    <name type="scientific">Urbifossiella limnaea</name>
    <dbReference type="NCBI Taxonomy" id="2528023"/>
    <lineage>
        <taxon>Bacteria</taxon>
        <taxon>Pseudomonadati</taxon>
        <taxon>Planctomycetota</taxon>
        <taxon>Planctomycetia</taxon>
        <taxon>Gemmatales</taxon>
        <taxon>Gemmataceae</taxon>
        <taxon>Urbifossiella</taxon>
    </lineage>
</organism>
<dbReference type="EMBL" id="CP036273">
    <property type="protein sequence ID" value="QDU23831.1"/>
    <property type="molecule type" value="Genomic_DNA"/>
</dbReference>
<dbReference type="AlphaFoldDB" id="A0A517Y237"/>
<gene>
    <name evidence="4" type="primary">tam_2</name>
    <name evidence="4" type="ORF">ETAA1_58390</name>
</gene>
<evidence type="ECO:0000259" key="3">
    <source>
        <dbReference type="Pfam" id="PF13649"/>
    </source>
</evidence>
<dbReference type="KEGG" id="uli:ETAA1_58390"/>
<dbReference type="InterPro" id="IPR023149">
    <property type="entry name" value="Trans_acon_MeTrfase_C"/>
</dbReference>
<dbReference type="SUPFAM" id="SSF53335">
    <property type="entry name" value="S-adenosyl-L-methionine-dependent methyltransferases"/>
    <property type="match status" value="1"/>
</dbReference>
<dbReference type="Gene3D" id="3.40.50.150">
    <property type="entry name" value="Vaccinia Virus protein VP39"/>
    <property type="match status" value="1"/>
</dbReference>
<evidence type="ECO:0000256" key="2">
    <source>
        <dbReference type="ARBA" id="ARBA00022679"/>
    </source>
</evidence>
<dbReference type="Pfam" id="PF13649">
    <property type="entry name" value="Methyltransf_25"/>
    <property type="match status" value="1"/>
</dbReference>
<evidence type="ECO:0000313" key="4">
    <source>
        <dbReference type="EMBL" id="QDU23831.1"/>
    </source>
</evidence>
<proteinExistence type="predicted"/>
<sequence>MATWNPELYLRFGGERTRAAADLLARVGLSEPARVVDLGCGAGNSTALLRARWPAADVTGLDNDPAMLAAARATDSGVTWVDADAAAWTADRSYDVVFSNAALQWLPDHAAVLRRWFAAVAPGGTLAVQLPVAHLRSPLHLLVHDVAALPEWAAHTLGYDSAVCHEPGFYYDALCESAARLDVWETEYAHVLADAHAIVTWLRATRLRPILAALPDDATRGHFERVLTDRLAVAYPPQVDGRVLLPFPRLFVVAHRAG</sequence>
<dbReference type="GO" id="GO:0032259">
    <property type="term" value="P:methylation"/>
    <property type="evidence" value="ECO:0007669"/>
    <property type="project" value="UniProtKB-KW"/>
</dbReference>
<dbReference type="PANTHER" id="PTHR43861">
    <property type="entry name" value="TRANS-ACONITATE 2-METHYLTRANSFERASE-RELATED"/>
    <property type="match status" value="1"/>
</dbReference>
<keyword evidence="2 4" id="KW-0808">Transferase</keyword>
<dbReference type="PANTHER" id="PTHR43861:SF1">
    <property type="entry name" value="TRANS-ACONITATE 2-METHYLTRANSFERASE"/>
    <property type="match status" value="1"/>
</dbReference>
<keyword evidence="1 4" id="KW-0489">Methyltransferase</keyword>
<dbReference type="Gene3D" id="1.10.150.290">
    <property type="entry name" value="S-adenosyl-L-methionine-dependent methyltransferases"/>
    <property type="match status" value="1"/>
</dbReference>
<dbReference type="CDD" id="cd02440">
    <property type="entry name" value="AdoMet_MTases"/>
    <property type="match status" value="1"/>
</dbReference>
<dbReference type="InterPro" id="IPR029063">
    <property type="entry name" value="SAM-dependent_MTases_sf"/>
</dbReference>
<protein>
    <submittedName>
        <fullName evidence="4">Trans-aconitate 2-methyltransferase</fullName>
        <ecNumber evidence="4">2.1.1.144</ecNumber>
    </submittedName>
</protein>
<reference evidence="4 5" key="1">
    <citation type="submission" date="2019-02" db="EMBL/GenBank/DDBJ databases">
        <title>Deep-cultivation of Planctomycetes and their phenomic and genomic characterization uncovers novel biology.</title>
        <authorList>
            <person name="Wiegand S."/>
            <person name="Jogler M."/>
            <person name="Boedeker C."/>
            <person name="Pinto D."/>
            <person name="Vollmers J."/>
            <person name="Rivas-Marin E."/>
            <person name="Kohn T."/>
            <person name="Peeters S.H."/>
            <person name="Heuer A."/>
            <person name="Rast P."/>
            <person name="Oberbeckmann S."/>
            <person name="Bunk B."/>
            <person name="Jeske O."/>
            <person name="Meyerdierks A."/>
            <person name="Storesund J.E."/>
            <person name="Kallscheuer N."/>
            <person name="Luecker S."/>
            <person name="Lage O.M."/>
            <person name="Pohl T."/>
            <person name="Merkel B.J."/>
            <person name="Hornburger P."/>
            <person name="Mueller R.-W."/>
            <person name="Bruemmer F."/>
            <person name="Labrenz M."/>
            <person name="Spormann A.M."/>
            <person name="Op den Camp H."/>
            <person name="Overmann J."/>
            <person name="Amann R."/>
            <person name="Jetten M.S.M."/>
            <person name="Mascher T."/>
            <person name="Medema M.H."/>
            <person name="Devos D.P."/>
            <person name="Kaster A.-K."/>
            <person name="Ovreas L."/>
            <person name="Rohde M."/>
            <person name="Galperin M.Y."/>
            <person name="Jogler C."/>
        </authorList>
    </citation>
    <scope>NUCLEOTIDE SEQUENCE [LARGE SCALE GENOMIC DNA]</scope>
    <source>
        <strain evidence="4 5">ETA_A1</strain>
    </source>
</reference>
<dbReference type="RefSeq" id="WP_145244048.1">
    <property type="nucleotide sequence ID" value="NZ_CP036273.1"/>
</dbReference>
<evidence type="ECO:0000313" key="5">
    <source>
        <dbReference type="Proteomes" id="UP000319576"/>
    </source>
</evidence>